<evidence type="ECO:0000256" key="5">
    <source>
        <dbReference type="ARBA" id="ARBA00023027"/>
    </source>
</evidence>
<feature type="region of interest" description="Disordered" evidence="7">
    <location>
        <begin position="89"/>
        <end position="147"/>
    </location>
</feature>
<evidence type="ECO:0000256" key="4">
    <source>
        <dbReference type="ARBA" id="ARBA00022679"/>
    </source>
</evidence>
<organism evidence="8 9">
    <name type="scientific">Phialophora macrospora</name>
    <dbReference type="NCBI Taxonomy" id="1851006"/>
    <lineage>
        <taxon>Eukaryota</taxon>
        <taxon>Fungi</taxon>
        <taxon>Dikarya</taxon>
        <taxon>Ascomycota</taxon>
        <taxon>Pezizomycotina</taxon>
        <taxon>Eurotiomycetes</taxon>
        <taxon>Chaetothyriomycetidae</taxon>
        <taxon>Chaetothyriales</taxon>
        <taxon>Herpotrichiellaceae</taxon>
        <taxon>Phialophora</taxon>
    </lineage>
</organism>
<dbReference type="Gene3D" id="3.20.170.30">
    <property type="match status" value="2"/>
</dbReference>
<comment type="catalytic activity">
    <reaction evidence="6">
        <text>2'-phospho-[ligated tRNA] + NAD(+) = mature tRNA + ADP-alpha-D-ribose 1'',2''-cyclic phosphate + nicotinamide</text>
        <dbReference type="Rhea" id="RHEA:23324"/>
        <dbReference type="Rhea" id="RHEA-COMP:11106"/>
        <dbReference type="Rhea" id="RHEA-COMP:11107"/>
        <dbReference type="ChEBI" id="CHEBI:17154"/>
        <dbReference type="ChEBI" id="CHEBI:57540"/>
        <dbReference type="ChEBI" id="CHEBI:76596"/>
        <dbReference type="ChEBI" id="CHEBI:82883"/>
        <dbReference type="ChEBI" id="CHEBI:85027"/>
        <dbReference type="EC" id="2.7.1.160"/>
    </reaction>
</comment>
<feature type="compositionally biased region" description="Basic and acidic residues" evidence="7">
    <location>
        <begin position="109"/>
        <end position="127"/>
    </location>
</feature>
<evidence type="ECO:0000256" key="6">
    <source>
        <dbReference type="ARBA" id="ARBA00047949"/>
    </source>
</evidence>
<sequence length="407" mass="44011">MPRGRGGHGGPQPRSVLVSKALSRLLRHAAVEERIPIDNHGYVRMDHLLGWQRLRSMKPPVSFAEVVEVVQGNEKKRFAMKVVPATTAAAAQDGGNGGVIPPRTADPITKPDESDIEPGQERAREPEPEGQVESETQHAISQFESTPPSDLDLRRFFIRATQGHSMKTIEAENLLTPISLDDPSSIPDTVVHGTFYGAWEEILKSGGLKSMRRNHVHFARGPSLQEVLPMSSVVELGTHLSNDGGPGAENDDNTGGNKDDAQPAHQNTNKTKTNNGPTLPDLLGKNKVISGMRSDAQILIYIDIRRALTEENDMRWWRSENGVILTDGIAAAAPEPEAATATAKVVPKKYFLAAVEIKEGVGLLYEHDAGGVVRELPERLKSRALPRGKGGGPRGGGRGPGKGRDRA</sequence>
<evidence type="ECO:0000313" key="9">
    <source>
        <dbReference type="Proteomes" id="UP000054266"/>
    </source>
</evidence>
<dbReference type="PANTHER" id="PTHR12684:SF2">
    <property type="entry name" value="TRNA 2'-PHOSPHOTRANSFERASE 1"/>
    <property type="match status" value="1"/>
</dbReference>
<dbReference type="GO" id="GO:0000215">
    <property type="term" value="F:tRNA 2'-phosphotransferase activity"/>
    <property type="evidence" value="ECO:0007669"/>
    <property type="project" value="UniProtKB-EC"/>
</dbReference>
<dbReference type="STRING" id="5601.A0A0D2G7C2"/>
<feature type="region of interest" description="Disordered" evidence="7">
    <location>
        <begin position="376"/>
        <end position="407"/>
    </location>
</feature>
<dbReference type="InterPro" id="IPR042081">
    <property type="entry name" value="RNA_2'-PTrans_C"/>
</dbReference>
<accession>A0A0D2G7C2</accession>
<proteinExistence type="inferred from homology"/>
<dbReference type="EMBL" id="KN846959">
    <property type="protein sequence ID" value="KIW67859.1"/>
    <property type="molecule type" value="Genomic_DNA"/>
</dbReference>
<gene>
    <name evidence="8" type="ORF">PV04_07077</name>
</gene>
<reference evidence="8 9" key="1">
    <citation type="submission" date="2015-01" db="EMBL/GenBank/DDBJ databases">
        <title>The Genome Sequence of Capronia semiimmersa CBS27337.</title>
        <authorList>
            <consortium name="The Broad Institute Genomics Platform"/>
            <person name="Cuomo C."/>
            <person name="de Hoog S."/>
            <person name="Gorbushina A."/>
            <person name="Stielow B."/>
            <person name="Teixiera M."/>
            <person name="Abouelleil A."/>
            <person name="Chapman S.B."/>
            <person name="Priest M."/>
            <person name="Young S.K."/>
            <person name="Wortman J."/>
            <person name="Nusbaum C."/>
            <person name="Birren B."/>
        </authorList>
    </citation>
    <scope>NUCLEOTIDE SEQUENCE [LARGE SCALE GENOMIC DNA]</scope>
    <source>
        <strain evidence="8 9">CBS 27337</strain>
    </source>
</reference>
<dbReference type="Proteomes" id="UP000054266">
    <property type="component" value="Unassembled WGS sequence"/>
</dbReference>
<keyword evidence="5" id="KW-0520">NAD</keyword>
<evidence type="ECO:0000256" key="1">
    <source>
        <dbReference type="ARBA" id="ARBA00003343"/>
    </source>
</evidence>
<protein>
    <recommendedName>
        <fullName evidence="3">2'-phosphotransferase</fullName>
        <ecNumber evidence="3">2.7.1.160</ecNumber>
    </recommendedName>
</protein>
<dbReference type="EC" id="2.7.1.160" evidence="3"/>
<dbReference type="Gene3D" id="1.10.10.970">
    <property type="entry name" value="RNA 2'-phosphotransferase, Tpt1/KptA family, N-terminal domain"/>
    <property type="match status" value="1"/>
</dbReference>
<feature type="compositionally biased region" description="Gly residues" evidence="7">
    <location>
        <begin position="388"/>
        <end position="400"/>
    </location>
</feature>
<dbReference type="SUPFAM" id="SSF56399">
    <property type="entry name" value="ADP-ribosylation"/>
    <property type="match status" value="1"/>
</dbReference>
<feature type="region of interest" description="Disordered" evidence="7">
    <location>
        <begin position="237"/>
        <end position="281"/>
    </location>
</feature>
<evidence type="ECO:0000256" key="3">
    <source>
        <dbReference type="ARBA" id="ARBA00012007"/>
    </source>
</evidence>
<dbReference type="AlphaFoldDB" id="A0A0D2G7C2"/>
<feature type="compositionally biased region" description="Polar residues" evidence="7">
    <location>
        <begin position="133"/>
        <end position="147"/>
    </location>
</feature>
<evidence type="ECO:0000256" key="7">
    <source>
        <dbReference type="SAM" id="MobiDB-lite"/>
    </source>
</evidence>
<name>A0A0D2G7C2_9EURO</name>
<comment type="similarity">
    <text evidence="2">Belongs to the KptA/TPT1 family.</text>
</comment>
<dbReference type="Pfam" id="PF01885">
    <property type="entry name" value="PTS_2-RNA"/>
    <property type="match status" value="1"/>
</dbReference>
<dbReference type="HOGENOM" id="CLU_052998_0_0_1"/>
<dbReference type="GO" id="GO:0006388">
    <property type="term" value="P:tRNA splicing, via endonucleolytic cleavage and ligation"/>
    <property type="evidence" value="ECO:0007669"/>
    <property type="project" value="TreeGrafter"/>
</dbReference>
<keyword evidence="4" id="KW-0808">Transferase</keyword>
<dbReference type="InterPro" id="IPR002745">
    <property type="entry name" value="Ptrans_KptA/Tpt1"/>
</dbReference>
<dbReference type="InterPro" id="IPR042080">
    <property type="entry name" value="RNA_2'-PTrans_N"/>
</dbReference>
<comment type="function">
    <text evidence="1">Catalyzes the last step of tRNA splicing, the transfer of the splice junction 2'-phosphate from ligated tRNA to NAD to produce ADP-ribose 1''-2'' cyclic phosphate.</text>
</comment>
<evidence type="ECO:0000313" key="8">
    <source>
        <dbReference type="EMBL" id="KIW67859.1"/>
    </source>
</evidence>
<evidence type="ECO:0000256" key="2">
    <source>
        <dbReference type="ARBA" id="ARBA00009836"/>
    </source>
</evidence>
<keyword evidence="9" id="KW-1185">Reference proteome</keyword>
<dbReference type="PANTHER" id="PTHR12684">
    <property type="entry name" value="PUTATIVE PHOSPHOTRANSFERASE"/>
    <property type="match status" value="1"/>
</dbReference>